<dbReference type="CTD" id="6759683"/>
<gene>
    <name evidence="3" type="ORF">TRIADDRAFT_64424</name>
</gene>
<dbReference type="Proteomes" id="UP000009022">
    <property type="component" value="Unassembled WGS sequence"/>
</dbReference>
<dbReference type="Gene3D" id="1.25.40.370">
    <property type="match status" value="1"/>
</dbReference>
<evidence type="ECO:0000259" key="2">
    <source>
        <dbReference type="Pfam" id="PF17908"/>
    </source>
</evidence>
<dbReference type="Pfam" id="PF17908">
    <property type="entry name" value="APAF1_C"/>
    <property type="match status" value="1"/>
</dbReference>
<accession>B3SDZ7</accession>
<evidence type="ECO:0000313" key="3">
    <source>
        <dbReference type="EMBL" id="EDV19045.1"/>
    </source>
</evidence>
<dbReference type="PANTHER" id="PTHR22845:SF5">
    <property type="entry name" value="APOPTOTIC PROTEASE-ACTIVATING FACTOR 1"/>
    <property type="match status" value="1"/>
</dbReference>
<sequence length="837" mass="99662">MVDYLQKRLSKSEQVDTHKTLIDGYHKQCHEKWNTFPDDGYFYSNLIHHALIAENDQHLQSIMTDFDWMTRKIQIDRTIYYLECDLTDYVDYLKKRNKNWEDFDQLKQLLKQQQPWLDVHKNNVVQMILWFSMSDSWMKQRALQLAEENVRNGESYWSMSRCSTSATTPYTYDACKAIGKNELDQSISVSNPEFGPLRIIGTQNNLKRDCQIVIQDYQTSQTVLQISTPNMDIEKVEISADGRTAAFQQFSRKDEWIVYDLDKNEEISFAQNDQGEDVKTDFDSVQFCPPQSETKMIMTLSGDSREVRIWKIEGNCIKPTNKQISRQYKIEYCGWVLMQDSVCVLLWWRKYRSQGGKSKDYEPVDPQNWINECQIEMWNVKKWTRRSFKVPAFIHAKDDGQYFKNNDFQHSKRLTYINIYRDAAYMILSYTRHISSTIGQLKMKQVFEFENQFRIILHDITFVKNILVSGHQSMIAIECITRKHILKMSGDQVQSRARVDQSGRSMFIPGSHRLLIYDKRDVYEYNLQGDKIAWQDISQTKSVDVGRPQRNPQTTVNIFDLIEFVGIEDCRKYRELINGRLGERHLKIVKDEIRFRYRKKDNTLILMNTSYVGEKWIITVNLTTGKKSVNRLTLSHGARVVYVDDDYLYVWERNKDDRRSLKCYKFGDGEYQLLENIDYQWDKGLMCKIMMNKIKHSPLRMKIEKLVDVWGEKDAEMIDYVMKDDELLLLLENGDHIAILNQEEDGNLRMKRYKDNIKYFKPLTQFFNHENLWSDKQLILYEKYSSLNIYNPQTLQLQITLPFPHFRIWDMQWNLQHSQLIIRSRKDYCLVTHVKKT</sequence>
<dbReference type="GeneID" id="6759683"/>
<dbReference type="EMBL" id="DS985323">
    <property type="protein sequence ID" value="EDV19045.1"/>
    <property type="molecule type" value="Genomic_DNA"/>
</dbReference>
<dbReference type="SUPFAM" id="SSF82171">
    <property type="entry name" value="DPP6 N-terminal domain-like"/>
    <property type="match status" value="2"/>
</dbReference>
<dbReference type="InParanoid" id="B3SDZ7"/>
<dbReference type="InterPro" id="IPR041452">
    <property type="entry name" value="APAF1_C"/>
</dbReference>
<dbReference type="AlphaFoldDB" id="B3SDZ7"/>
<dbReference type="HOGENOM" id="CLU_011484_1_0_1"/>
<dbReference type="KEGG" id="tad:TRIADDRAFT_64424"/>
<proteinExistence type="predicted"/>
<reference evidence="3 4" key="1">
    <citation type="journal article" date="2008" name="Nature">
        <title>The Trichoplax genome and the nature of placozoans.</title>
        <authorList>
            <person name="Srivastava M."/>
            <person name="Begovic E."/>
            <person name="Chapman J."/>
            <person name="Putnam N.H."/>
            <person name="Hellsten U."/>
            <person name="Kawashima T."/>
            <person name="Kuo A."/>
            <person name="Mitros T."/>
            <person name="Salamov A."/>
            <person name="Carpenter M.L."/>
            <person name="Signorovitch A.Y."/>
            <person name="Moreno M.A."/>
            <person name="Kamm K."/>
            <person name="Grimwood J."/>
            <person name="Schmutz J."/>
            <person name="Shapiro H."/>
            <person name="Grigoriev I.V."/>
            <person name="Buss L.W."/>
            <person name="Schierwater B."/>
            <person name="Dellaporta S.L."/>
            <person name="Rokhsar D.S."/>
        </authorList>
    </citation>
    <scope>NUCLEOTIDE SEQUENCE [LARGE SCALE GENOMIC DNA]</scope>
    <source>
        <strain evidence="3 4">Grell-BS-1999</strain>
    </source>
</reference>
<dbReference type="PhylomeDB" id="B3SDZ7"/>
<name>B3SDZ7_TRIAD</name>
<organism evidence="3 4">
    <name type="scientific">Trichoplax adhaerens</name>
    <name type="common">Trichoplax reptans</name>
    <dbReference type="NCBI Taxonomy" id="10228"/>
    <lineage>
        <taxon>Eukaryota</taxon>
        <taxon>Metazoa</taxon>
        <taxon>Placozoa</taxon>
        <taxon>Uniplacotomia</taxon>
        <taxon>Trichoplacea</taxon>
        <taxon>Trichoplacidae</taxon>
        <taxon>Trichoplax</taxon>
    </lineage>
</organism>
<feature type="domain" description="APAF-1 helical" evidence="2">
    <location>
        <begin position="16"/>
        <end position="147"/>
    </location>
</feature>
<keyword evidence="4" id="KW-1185">Reference proteome</keyword>
<evidence type="ECO:0000256" key="1">
    <source>
        <dbReference type="ARBA" id="ARBA00022737"/>
    </source>
</evidence>
<evidence type="ECO:0000313" key="4">
    <source>
        <dbReference type="Proteomes" id="UP000009022"/>
    </source>
</evidence>
<dbReference type="RefSeq" id="XP_002118466.1">
    <property type="nucleotide sequence ID" value="XM_002118430.1"/>
</dbReference>
<keyword evidence="1" id="KW-0677">Repeat</keyword>
<protein>
    <recommendedName>
        <fullName evidence="2">APAF-1 helical domain-containing protein</fullName>
    </recommendedName>
</protein>
<dbReference type="PANTHER" id="PTHR22845">
    <property type="entry name" value="APOPTOTIC PROTEASE-ACTIVATING FACTOR 1"/>
    <property type="match status" value="1"/>
</dbReference>